<dbReference type="RefSeq" id="WP_085870029.1">
    <property type="nucleotide sequence ID" value="NZ_FWFQ01000043.1"/>
</dbReference>
<dbReference type="InterPro" id="IPR029063">
    <property type="entry name" value="SAM-dependent_MTases_sf"/>
</dbReference>
<dbReference type="SUPFAM" id="SSF53335">
    <property type="entry name" value="S-adenosyl-L-methionine-dependent methyltransferases"/>
    <property type="match status" value="1"/>
</dbReference>
<dbReference type="GO" id="GO:0005737">
    <property type="term" value="C:cytoplasm"/>
    <property type="evidence" value="ECO:0007669"/>
    <property type="project" value="TreeGrafter"/>
</dbReference>
<keyword evidence="6" id="KW-0238">DNA-binding</keyword>
<reference evidence="11 12" key="1">
    <citation type="submission" date="2017-03" db="EMBL/GenBank/DDBJ databases">
        <authorList>
            <person name="Afonso C.L."/>
            <person name="Miller P.J."/>
            <person name="Scott M.A."/>
            <person name="Spackman E."/>
            <person name="Goraichik I."/>
            <person name="Dimitrov K.M."/>
            <person name="Suarez D.L."/>
            <person name="Swayne D.E."/>
        </authorList>
    </citation>
    <scope>NUCLEOTIDE SEQUENCE [LARGE SCALE GENOMIC DNA]</scope>
    <source>
        <strain evidence="11 12">CECT 7680</strain>
    </source>
</reference>
<dbReference type="InterPro" id="IPR002052">
    <property type="entry name" value="DNA_methylase_N6_adenine_CS"/>
</dbReference>
<dbReference type="PANTHER" id="PTHR13370">
    <property type="entry name" value="RNA METHYLASE-RELATED"/>
    <property type="match status" value="1"/>
</dbReference>
<dbReference type="GO" id="GO:0003677">
    <property type="term" value="F:DNA binding"/>
    <property type="evidence" value="ECO:0007669"/>
    <property type="project" value="UniProtKB-KW"/>
</dbReference>
<keyword evidence="12" id="KW-1185">Reference proteome</keyword>
<gene>
    <name evidence="11" type="primary">dpnA</name>
    <name evidence="11" type="ORF">PSA7680_03551</name>
</gene>
<keyword evidence="5" id="KW-0235">DNA replication</keyword>
<feature type="domain" description="DNA methylase N-4/N-6" evidence="9">
    <location>
        <begin position="33"/>
        <end position="255"/>
    </location>
</feature>
<evidence type="ECO:0000256" key="7">
    <source>
        <dbReference type="ARBA" id="ARBA00047942"/>
    </source>
</evidence>
<dbReference type="OrthoDB" id="9800801at2"/>
<dbReference type="InterPro" id="IPR001091">
    <property type="entry name" value="RM_Methyltransferase"/>
</dbReference>
<keyword evidence="4" id="KW-0949">S-adenosyl-L-methionine</keyword>
<dbReference type="Gene3D" id="3.40.50.150">
    <property type="entry name" value="Vaccinia Virus protein VP39"/>
    <property type="match status" value="1"/>
</dbReference>
<organism evidence="11 12">
    <name type="scientific">Pseudoruegeria aquimaris</name>
    <dbReference type="NCBI Taxonomy" id="393663"/>
    <lineage>
        <taxon>Bacteria</taxon>
        <taxon>Pseudomonadati</taxon>
        <taxon>Pseudomonadota</taxon>
        <taxon>Alphaproteobacteria</taxon>
        <taxon>Rhodobacterales</taxon>
        <taxon>Roseobacteraceae</taxon>
        <taxon>Pseudoruegeria</taxon>
    </lineage>
</organism>
<evidence type="ECO:0000259" key="9">
    <source>
        <dbReference type="Pfam" id="PF01555"/>
    </source>
</evidence>
<dbReference type="Pfam" id="PF01555">
    <property type="entry name" value="N6_N4_Mtase"/>
    <property type="match status" value="1"/>
</dbReference>
<keyword evidence="3 11" id="KW-0808">Transferase</keyword>
<name>A0A1Y5TM56_9RHOB</name>
<comment type="catalytic activity">
    <reaction evidence="7">
        <text>a 2'-deoxyadenosine in DNA + S-adenosyl-L-methionine = an N(6)-methyl-2'-deoxyadenosine in DNA + S-adenosyl-L-homocysteine + H(+)</text>
        <dbReference type="Rhea" id="RHEA:15197"/>
        <dbReference type="Rhea" id="RHEA-COMP:12418"/>
        <dbReference type="Rhea" id="RHEA-COMP:12419"/>
        <dbReference type="ChEBI" id="CHEBI:15378"/>
        <dbReference type="ChEBI" id="CHEBI:57856"/>
        <dbReference type="ChEBI" id="CHEBI:59789"/>
        <dbReference type="ChEBI" id="CHEBI:90615"/>
        <dbReference type="ChEBI" id="CHEBI:90616"/>
        <dbReference type="EC" id="2.1.1.72"/>
    </reaction>
</comment>
<evidence type="ECO:0000256" key="5">
    <source>
        <dbReference type="ARBA" id="ARBA00022705"/>
    </source>
</evidence>
<dbReference type="GO" id="GO:0009007">
    <property type="term" value="F:site-specific DNA-methyltransferase (adenine-specific) activity"/>
    <property type="evidence" value="ECO:0007669"/>
    <property type="project" value="UniProtKB-EC"/>
</dbReference>
<evidence type="ECO:0000313" key="11">
    <source>
        <dbReference type="EMBL" id="SLN67289.1"/>
    </source>
</evidence>
<dbReference type="FunFam" id="3.40.50.150:FF:000276">
    <property type="entry name" value="Methyltransferase"/>
    <property type="match status" value="1"/>
</dbReference>
<dbReference type="InterPro" id="IPR040843">
    <property type="entry name" value="RAMA"/>
</dbReference>
<evidence type="ECO:0000256" key="8">
    <source>
        <dbReference type="RuleBase" id="RU362026"/>
    </source>
</evidence>
<evidence type="ECO:0000256" key="1">
    <source>
        <dbReference type="ARBA" id="ARBA00006594"/>
    </source>
</evidence>
<dbReference type="AlphaFoldDB" id="A0A1Y5TM56"/>
<proteinExistence type="inferred from homology"/>
<dbReference type="Proteomes" id="UP000193409">
    <property type="component" value="Unassembled WGS sequence"/>
</dbReference>
<keyword evidence="2 11" id="KW-0489">Methyltransferase</keyword>
<dbReference type="EC" id="2.1.1.-" evidence="8"/>
<dbReference type="PROSITE" id="PS00092">
    <property type="entry name" value="N6_MTASE"/>
    <property type="match status" value="1"/>
</dbReference>
<evidence type="ECO:0000256" key="6">
    <source>
        <dbReference type="ARBA" id="ARBA00023125"/>
    </source>
</evidence>
<dbReference type="PANTHER" id="PTHR13370:SF3">
    <property type="entry name" value="TRNA (GUANINE(10)-N2)-METHYLTRANSFERASE HOMOLOG"/>
    <property type="match status" value="1"/>
</dbReference>
<feature type="domain" description="RAMA" evidence="10">
    <location>
        <begin position="265"/>
        <end position="364"/>
    </location>
</feature>
<sequence length="369" mass="41017">MKTRAKGALELPLNQILSGDCIEVMNSLPEESVDLIFADPPYNLQLKGELHRPDNSKVDAVDDHWDQFDSFAAYDAFTRAWLAAARRVLKPNGAIWVIGSYHNIFRVGASLQDAGFWILNDVVWRKSNPMPNFRGKRLTNAHETMIWAAKDEKSKATFNYEALKALNEGVQMRSDWVLPICNGHERLKDANGDKAHPTQKPESLLHRVLVGATNPGDVVLDPFFGTGTTGAVAKKLGRDFIGIEREEAYRKIAEKRIAKVRRYDAESLQVSTSKRAQPRVPFGTLVERGLLAPGDELQSMNGRYSAKVRADGTLAANKTSGSIHQVGAALEGAPSCNGWTYWCYKQDGKTVPIDNLRQQIRAEMGDRAN</sequence>
<evidence type="ECO:0000256" key="2">
    <source>
        <dbReference type="ARBA" id="ARBA00022603"/>
    </source>
</evidence>
<dbReference type="Pfam" id="PF18755">
    <property type="entry name" value="RAMA"/>
    <property type="match status" value="1"/>
</dbReference>
<accession>A0A1Y5TM56</accession>
<dbReference type="GO" id="GO:0006260">
    <property type="term" value="P:DNA replication"/>
    <property type="evidence" value="ECO:0007669"/>
    <property type="project" value="UniProtKB-KW"/>
</dbReference>
<protein>
    <recommendedName>
        <fullName evidence="8">Methyltransferase</fullName>
        <ecNumber evidence="8">2.1.1.-</ecNumber>
    </recommendedName>
</protein>
<dbReference type="GO" id="GO:0008170">
    <property type="term" value="F:N-methyltransferase activity"/>
    <property type="evidence" value="ECO:0007669"/>
    <property type="project" value="InterPro"/>
</dbReference>
<evidence type="ECO:0000313" key="12">
    <source>
        <dbReference type="Proteomes" id="UP000193409"/>
    </source>
</evidence>
<evidence type="ECO:0000259" key="10">
    <source>
        <dbReference type="Pfam" id="PF18755"/>
    </source>
</evidence>
<comment type="similarity">
    <text evidence="1 8">Belongs to the N(4)/N(6)-methyltransferase family.</text>
</comment>
<dbReference type="GO" id="GO:0032259">
    <property type="term" value="P:methylation"/>
    <property type="evidence" value="ECO:0007669"/>
    <property type="project" value="UniProtKB-KW"/>
</dbReference>
<dbReference type="PRINTS" id="PR00508">
    <property type="entry name" value="S21N4MTFRASE"/>
</dbReference>
<dbReference type="EMBL" id="FWFQ01000043">
    <property type="protein sequence ID" value="SLN67289.1"/>
    <property type="molecule type" value="Genomic_DNA"/>
</dbReference>
<evidence type="ECO:0000256" key="4">
    <source>
        <dbReference type="ARBA" id="ARBA00022691"/>
    </source>
</evidence>
<dbReference type="InterPro" id="IPR002941">
    <property type="entry name" value="DNA_methylase_N4/N6"/>
</dbReference>
<evidence type="ECO:0000256" key="3">
    <source>
        <dbReference type="ARBA" id="ARBA00022679"/>
    </source>
</evidence>